<dbReference type="EMBL" id="WKFB01000303">
    <property type="protein sequence ID" value="KAF6727437.1"/>
    <property type="molecule type" value="Genomic_DNA"/>
</dbReference>
<feature type="compositionally biased region" description="Gly residues" evidence="1">
    <location>
        <begin position="1"/>
        <end position="10"/>
    </location>
</feature>
<name>A0A834CD67_ORYME</name>
<reference evidence="2" key="1">
    <citation type="journal article" name="BMC Genomics">
        <title>Long-read sequencing and de novo genome assembly of marine medaka (Oryzias melastigma).</title>
        <authorList>
            <person name="Liang P."/>
            <person name="Saqib H.S.A."/>
            <person name="Ni X."/>
            <person name="Shen Y."/>
        </authorList>
    </citation>
    <scope>NUCLEOTIDE SEQUENCE</scope>
    <source>
        <strain evidence="2">Bigg-433</strain>
    </source>
</reference>
<feature type="region of interest" description="Disordered" evidence="1">
    <location>
        <begin position="1"/>
        <end position="109"/>
    </location>
</feature>
<evidence type="ECO:0000256" key="1">
    <source>
        <dbReference type="SAM" id="MobiDB-lite"/>
    </source>
</evidence>
<evidence type="ECO:0000313" key="3">
    <source>
        <dbReference type="Proteomes" id="UP000646548"/>
    </source>
</evidence>
<evidence type="ECO:0000313" key="2">
    <source>
        <dbReference type="EMBL" id="KAF6727437.1"/>
    </source>
</evidence>
<organism evidence="2 3">
    <name type="scientific">Oryzias melastigma</name>
    <name type="common">Marine medaka</name>
    <dbReference type="NCBI Taxonomy" id="30732"/>
    <lineage>
        <taxon>Eukaryota</taxon>
        <taxon>Metazoa</taxon>
        <taxon>Chordata</taxon>
        <taxon>Craniata</taxon>
        <taxon>Vertebrata</taxon>
        <taxon>Euteleostomi</taxon>
        <taxon>Actinopterygii</taxon>
        <taxon>Neopterygii</taxon>
        <taxon>Teleostei</taxon>
        <taxon>Neoteleostei</taxon>
        <taxon>Acanthomorphata</taxon>
        <taxon>Ovalentaria</taxon>
        <taxon>Atherinomorphae</taxon>
        <taxon>Beloniformes</taxon>
        <taxon>Adrianichthyidae</taxon>
        <taxon>Oryziinae</taxon>
        <taxon>Oryzias</taxon>
    </lineage>
</organism>
<proteinExistence type="predicted"/>
<accession>A0A834CD67</accession>
<sequence>MKHFHPGGGAASVARKNSPNNEGGGSLSFQVQQQLRPSARPCASTDTHAAPTPTRAQSQRRAGRDGTGTGASRYAMQQERRLSTGSGHFGEPVVAHLPAGGAAGWGRNG</sequence>
<feature type="compositionally biased region" description="Polar residues" evidence="1">
    <location>
        <begin position="15"/>
        <end position="36"/>
    </location>
</feature>
<comment type="caution">
    <text evidence="2">The sequence shown here is derived from an EMBL/GenBank/DDBJ whole genome shotgun (WGS) entry which is preliminary data.</text>
</comment>
<dbReference type="AlphaFoldDB" id="A0A834CD67"/>
<gene>
    <name evidence="2" type="ORF">FQA47_012245</name>
</gene>
<dbReference type="Proteomes" id="UP000646548">
    <property type="component" value="Unassembled WGS sequence"/>
</dbReference>
<protein>
    <submittedName>
        <fullName evidence="2">Uncharacterized protein</fullName>
    </submittedName>
</protein>